<dbReference type="Proteomes" id="UP000317800">
    <property type="component" value="Segment"/>
</dbReference>
<sequence>MSELKKDYFPESMGDLVTFMEKARAHSTDYNTAAEALSSATVAFFNYFASELGVTGFQASAAQLQFIGTLRRMKAFTIVNADNLKWNTREEVLASADKFLRECEEYNKKMEDE</sequence>
<organism evidence="1 2">
    <name type="scientific">Bacillus phage vB_BmeM-Goe8</name>
    <dbReference type="NCBI Taxonomy" id="2593638"/>
    <lineage>
        <taxon>Viruses</taxon>
        <taxon>Duplodnaviria</taxon>
        <taxon>Heunggongvirae</taxon>
        <taxon>Uroviricota</taxon>
        <taxon>Caudoviricetes</taxon>
        <taxon>Herelleviridae</taxon>
        <taxon>Bastillevirinae</taxon>
        <taxon>Goettingenvirus</taxon>
        <taxon>Goettingenvirus goe8</taxon>
    </lineage>
</organism>
<proteinExistence type="predicted"/>
<keyword evidence="2" id="KW-1185">Reference proteome</keyword>
<accession>A0A516KN17</accession>
<reference evidence="1 2" key="1">
    <citation type="submission" date="2019-06" db="EMBL/GenBank/DDBJ databases">
        <authorList>
            <person name="Hertel R."/>
        </authorList>
    </citation>
    <scope>NUCLEOTIDE SEQUENCE [LARGE SCALE GENOMIC DNA]</scope>
</reference>
<dbReference type="EMBL" id="MN043729">
    <property type="protein sequence ID" value="QDP42983.1"/>
    <property type="molecule type" value="Genomic_DNA"/>
</dbReference>
<name>A0A516KN17_9CAUD</name>
<gene>
    <name evidence="1" type="ORF">Goe8_c02100</name>
</gene>
<evidence type="ECO:0000313" key="2">
    <source>
        <dbReference type="Proteomes" id="UP000317800"/>
    </source>
</evidence>
<protein>
    <submittedName>
        <fullName evidence="1">Uncharacterized protein</fullName>
    </submittedName>
</protein>
<evidence type="ECO:0000313" key="1">
    <source>
        <dbReference type="EMBL" id="QDP42983.1"/>
    </source>
</evidence>